<name>A0ABT8Y3K8_9SPHN</name>
<dbReference type="RefSeq" id="WP_303539231.1">
    <property type="nucleotide sequence ID" value="NZ_JAUOTP010000001.1"/>
</dbReference>
<evidence type="ECO:0000313" key="2">
    <source>
        <dbReference type="Proteomes" id="UP001169764"/>
    </source>
</evidence>
<gene>
    <name evidence="1" type="ORF">Q4F19_00745</name>
</gene>
<dbReference type="Proteomes" id="UP001169764">
    <property type="component" value="Unassembled WGS sequence"/>
</dbReference>
<evidence type="ECO:0000313" key="1">
    <source>
        <dbReference type="EMBL" id="MDO6412899.1"/>
    </source>
</evidence>
<proteinExistence type="predicted"/>
<evidence type="ECO:0008006" key="3">
    <source>
        <dbReference type="Google" id="ProtNLM"/>
    </source>
</evidence>
<dbReference type="EMBL" id="JAUOTP010000001">
    <property type="protein sequence ID" value="MDO6412899.1"/>
    <property type="molecule type" value="Genomic_DNA"/>
</dbReference>
<keyword evidence="2" id="KW-1185">Reference proteome</keyword>
<protein>
    <recommendedName>
        <fullName evidence="3">TIR domain-containing protein</fullName>
    </recommendedName>
</protein>
<organism evidence="1 2">
    <name type="scientific">Sphingomonas natans</name>
    <dbReference type="NCBI Taxonomy" id="3063330"/>
    <lineage>
        <taxon>Bacteria</taxon>
        <taxon>Pseudomonadati</taxon>
        <taxon>Pseudomonadota</taxon>
        <taxon>Alphaproteobacteria</taxon>
        <taxon>Sphingomonadales</taxon>
        <taxon>Sphingomonadaceae</taxon>
        <taxon>Sphingomonas</taxon>
    </lineage>
</organism>
<reference evidence="1" key="1">
    <citation type="submission" date="2023-07" db="EMBL/GenBank/DDBJ databases">
        <authorList>
            <person name="Kim M."/>
        </authorList>
    </citation>
    <scope>NUCLEOTIDE SEQUENCE</scope>
    <source>
        <strain evidence="1">BIUV-7</strain>
    </source>
</reference>
<accession>A0ABT8Y3K8</accession>
<sequence>MTWTDQFERVFGKDSRFVLCVLDQHYRQKIWPTFEKASFAHRVKEGEVWPIYLDDTNFVEIPKDVVGIMFKGRLAADIEEADVDSSIIEVLIERLDKDA</sequence>
<comment type="caution">
    <text evidence="1">The sequence shown here is derived from an EMBL/GenBank/DDBJ whole genome shotgun (WGS) entry which is preliminary data.</text>
</comment>